<feature type="compositionally biased region" description="Polar residues" evidence="1">
    <location>
        <begin position="160"/>
        <end position="169"/>
    </location>
</feature>
<name>C4JD84_UNCRE</name>
<dbReference type="AlphaFoldDB" id="C4JD84"/>
<dbReference type="VEuPathDB" id="FungiDB:UREG_00294"/>
<dbReference type="KEGG" id="ure:UREG_00294"/>
<evidence type="ECO:0000256" key="1">
    <source>
        <dbReference type="SAM" id="MobiDB-lite"/>
    </source>
</evidence>
<dbReference type="RefSeq" id="XP_002540781.1">
    <property type="nucleotide sequence ID" value="XM_002540735.1"/>
</dbReference>
<keyword evidence="4" id="KW-1185">Reference proteome</keyword>
<dbReference type="GeneID" id="8439050"/>
<dbReference type="OMA" id="ICTPHED"/>
<accession>C4JD84</accession>
<feature type="chain" id="PRO_5002937604" evidence="2">
    <location>
        <begin position="22"/>
        <end position="219"/>
    </location>
</feature>
<proteinExistence type="predicted"/>
<keyword evidence="2" id="KW-0732">Signal</keyword>
<feature type="signal peptide" evidence="2">
    <location>
        <begin position="1"/>
        <end position="21"/>
    </location>
</feature>
<sequence>MALHRWAVAIVISVLHGHTLAYPRAVTVPPSPTGASCTLHEDHWDCTSFCTTTSSWSGIATTVTDFGAFKSSLDAEYSTGPFSGNKVPVHTTAFSFPGAGLITAYGYYDSNALKSAGYEIISGVTSITGLCEPTATLPPSPTGSSCHPHGDHWHCEPLPSASTEPSSPVATCEPHGDHWHCPPGVPEPTTPPPVETSHPATTGTCEPHGDPLALPTRCS</sequence>
<feature type="region of interest" description="Disordered" evidence="1">
    <location>
        <begin position="157"/>
        <end position="219"/>
    </location>
</feature>
<feature type="compositionally biased region" description="Pro residues" evidence="1">
    <location>
        <begin position="183"/>
        <end position="194"/>
    </location>
</feature>
<dbReference type="OrthoDB" id="5362269at2759"/>
<dbReference type="EMBL" id="CH476615">
    <property type="protein sequence ID" value="EEP75448.1"/>
    <property type="molecule type" value="Genomic_DNA"/>
</dbReference>
<dbReference type="HOGENOM" id="CLU_1262352_0_0_1"/>
<evidence type="ECO:0000313" key="3">
    <source>
        <dbReference type="EMBL" id="EEP75448.1"/>
    </source>
</evidence>
<reference evidence="4" key="1">
    <citation type="journal article" date="2009" name="Genome Res.">
        <title>Comparative genomic analyses of the human fungal pathogens Coccidioides and their relatives.</title>
        <authorList>
            <person name="Sharpton T.J."/>
            <person name="Stajich J.E."/>
            <person name="Rounsley S.D."/>
            <person name="Gardner M.J."/>
            <person name="Wortman J.R."/>
            <person name="Jordar V.S."/>
            <person name="Maiti R."/>
            <person name="Kodira C.D."/>
            <person name="Neafsey D.E."/>
            <person name="Zeng Q."/>
            <person name="Hung C.-Y."/>
            <person name="McMahan C."/>
            <person name="Muszewska A."/>
            <person name="Grynberg M."/>
            <person name="Mandel M.A."/>
            <person name="Kellner E.M."/>
            <person name="Barker B.M."/>
            <person name="Galgiani J.N."/>
            <person name="Orbach M.J."/>
            <person name="Kirkland T.N."/>
            <person name="Cole G.T."/>
            <person name="Henn M.R."/>
            <person name="Birren B.W."/>
            <person name="Taylor J.W."/>
        </authorList>
    </citation>
    <scope>NUCLEOTIDE SEQUENCE [LARGE SCALE GENOMIC DNA]</scope>
    <source>
        <strain evidence="4">UAMH 1704</strain>
    </source>
</reference>
<protein>
    <submittedName>
        <fullName evidence="3">Uncharacterized protein</fullName>
    </submittedName>
</protein>
<evidence type="ECO:0000313" key="4">
    <source>
        <dbReference type="Proteomes" id="UP000002058"/>
    </source>
</evidence>
<evidence type="ECO:0000256" key="2">
    <source>
        <dbReference type="SAM" id="SignalP"/>
    </source>
</evidence>
<dbReference type="InParanoid" id="C4JD84"/>
<dbReference type="eggNOG" id="ENOG502SKTI">
    <property type="taxonomic scope" value="Eukaryota"/>
</dbReference>
<gene>
    <name evidence="3" type="ORF">UREG_00294</name>
</gene>
<organism evidence="3 4">
    <name type="scientific">Uncinocarpus reesii (strain UAMH 1704)</name>
    <dbReference type="NCBI Taxonomy" id="336963"/>
    <lineage>
        <taxon>Eukaryota</taxon>
        <taxon>Fungi</taxon>
        <taxon>Dikarya</taxon>
        <taxon>Ascomycota</taxon>
        <taxon>Pezizomycotina</taxon>
        <taxon>Eurotiomycetes</taxon>
        <taxon>Eurotiomycetidae</taxon>
        <taxon>Onygenales</taxon>
        <taxon>Onygenaceae</taxon>
        <taxon>Uncinocarpus</taxon>
    </lineage>
</organism>
<dbReference type="Proteomes" id="UP000002058">
    <property type="component" value="Unassembled WGS sequence"/>
</dbReference>